<dbReference type="Pfam" id="PF00669">
    <property type="entry name" value="Flagellin_N"/>
    <property type="match status" value="1"/>
</dbReference>
<comment type="similarity">
    <text evidence="1 3">Belongs to the bacterial flagellin family.</text>
</comment>
<comment type="subcellular location">
    <subcellularLocation>
        <location evidence="3">Secreted</location>
    </subcellularLocation>
    <subcellularLocation>
        <location evidence="3">Bacterial flagellum</location>
    </subcellularLocation>
</comment>
<evidence type="ECO:0000256" key="1">
    <source>
        <dbReference type="ARBA" id="ARBA00005709"/>
    </source>
</evidence>
<dbReference type="PANTHER" id="PTHR42792:SF2">
    <property type="entry name" value="FLAGELLIN"/>
    <property type="match status" value="1"/>
</dbReference>
<dbReference type="GO" id="GO:0005576">
    <property type="term" value="C:extracellular region"/>
    <property type="evidence" value="ECO:0007669"/>
    <property type="project" value="UniProtKB-SubCell"/>
</dbReference>
<dbReference type="PRINTS" id="PR00207">
    <property type="entry name" value="FLAGELLIN"/>
</dbReference>
<keyword evidence="3" id="KW-0964">Secreted</keyword>
<evidence type="ECO:0000259" key="5">
    <source>
        <dbReference type="Pfam" id="PF00700"/>
    </source>
</evidence>
<dbReference type="AlphaFoldDB" id="A0A840ABA3"/>
<dbReference type="SUPFAM" id="SSF64518">
    <property type="entry name" value="Phase 1 flagellin"/>
    <property type="match status" value="1"/>
</dbReference>
<evidence type="ECO:0000256" key="2">
    <source>
        <dbReference type="ARBA" id="ARBA00023143"/>
    </source>
</evidence>
<keyword evidence="6" id="KW-0966">Cell projection</keyword>
<dbReference type="GO" id="GO:0005198">
    <property type="term" value="F:structural molecule activity"/>
    <property type="evidence" value="ECO:0007669"/>
    <property type="project" value="UniProtKB-UniRule"/>
</dbReference>
<feature type="domain" description="Flagellin N-terminal" evidence="4">
    <location>
        <begin position="6"/>
        <end position="139"/>
    </location>
</feature>
<dbReference type="InterPro" id="IPR001492">
    <property type="entry name" value="Flagellin"/>
</dbReference>
<evidence type="ECO:0000259" key="4">
    <source>
        <dbReference type="Pfam" id="PF00669"/>
    </source>
</evidence>
<dbReference type="InterPro" id="IPR001029">
    <property type="entry name" value="Flagellin_N"/>
</dbReference>
<dbReference type="Gene3D" id="1.20.1330.10">
    <property type="entry name" value="f41 fragment of flagellin, N-terminal domain"/>
    <property type="match status" value="1"/>
</dbReference>
<protein>
    <recommendedName>
        <fullName evidence="3">Flagellin</fullName>
    </recommendedName>
</protein>
<feature type="domain" description="Flagellin C-terminal" evidence="5">
    <location>
        <begin position="217"/>
        <end position="300"/>
    </location>
</feature>
<keyword evidence="7" id="KW-1185">Reference proteome</keyword>
<proteinExistence type="inferred from homology"/>
<dbReference type="InterPro" id="IPR046358">
    <property type="entry name" value="Flagellin_C"/>
</dbReference>
<keyword evidence="6" id="KW-0969">Cilium</keyword>
<dbReference type="EMBL" id="JACIDJ010000002">
    <property type="protein sequence ID" value="MBB3898172.1"/>
    <property type="molecule type" value="Genomic_DNA"/>
</dbReference>
<evidence type="ECO:0000313" key="7">
    <source>
        <dbReference type="Proteomes" id="UP000553193"/>
    </source>
</evidence>
<evidence type="ECO:0000256" key="3">
    <source>
        <dbReference type="RuleBase" id="RU362073"/>
    </source>
</evidence>
<evidence type="ECO:0000313" key="6">
    <source>
        <dbReference type="EMBL" id="MBB3898172.1"/>
    </source>
</evidence>
<dbReference type="RefSeq" id="WP_184383260.1">
    <property type="nucleotide sequence ID" value="NZ_JACIDJ010000002.1"/>
</dbReference>
<dbReference type="PANTHER" id="PTHR42792">
    <property type="entry name" value="FLAGELLIN"/>
    <property type="match status" value="1"/>
</dbReference>
<keyword evidence="2 3" id="KW-0975">Bacterial flagellum</keyword>
<sequence>MSLNSVNTNLGAMVALQSLNRTNEEMAATQKRISTGSRVADARDDGAAFAVAERIRGDLAATTSANQQLGGAKGLLDTTRTGLENVSKALQDVKATVVKLSDSNITPAQREQYMAGLKETFSQIANFITDTRYNGQSMLVTAAAATAGGTTLGEIRTVRNGEGATYSFAKVATAAINGAAAFTGLTTAGYNGATMLTGASLLAALTEFSNALTTGGAVNVAINNTLTSLNNLGSYSRYVDSQINFNKAKMDAQEAGMGALIDADLAKESARLQSLQIRQQLGSQALGIANQAPQVLLSLFR</sequence>
<organism evidence="6 7">
    <name type="scientific">Roseococcus suduntuyensis</name>
    <dbReference type="NCBI Taxonomy" id="455361"/>
    <lineage>
        <taxon>Bacteria</taxon>
        <taxon>Pseudomonadati</taxon>
        <taxon>Pseudomonadota</taxon>
        <taxon>Alphaproteobacteria</taxon>
        <taxon>Acetobacterales</taxon>
        <taxon>Roseomonadaceae</taxon>
        <taxon>Roseococcus</taxon>
    </lineage>
</organism>
<name>A0A840ABA3_9PROT</name>
<dbReference type="GO" id="GO:0009288">
    <property type="term" value="C:bacterial-type flagellum"/>
    <property type="evidence" value="ECO:0007669"/>
    <property type="project" value="UniProtKB-SubCell"/>
</dbReference>
<accession>A0A840ABA3</accession>
<gene>
    <name evidence="6" type="ORF">GGQ83_001609</name>
</gene>
<dbReference type="Pfam" id="PF00700">
    <property type="entry name" value="Flagellin_C"/>
    <property type="match status" value="1"/>
</dbReference>
<keyword evidence="6" id="KW-0282">Flagellum</keyword>
<dbReference type="Proteomes" id="UP000553193">
    <property type="component" value="Unassembled WGS sequence"/>
</dbReference>
<reference evidence="6 7" key="1">
    <citation type="submission" date="2020-08" db="EMBL/GenBank/DDBJ databases">
        <title>Genomic Encyclopedia of Type Strains, Phase IV (KMG-IV): sequencing the most valuable type-strain genomes for metagenomic binning, comparative biology and taxonomic classification.</title>
        <authorList>
            <person name="Goeker M."/>
        </authorList>
    </citation>
    <scope>NUCLEOTIDE SEQUENCE [LARGE SCALE GENOMIC DNA]</scope>
    <source>
        <strain evidence="6 7">DSM 19979</strain>
    </source>
</reference>
<comment type="function">
    <text evidence="3">Flagellin is the subunit protein which polymerizes to form the filaments of bacterial flagella.</text>
</comment>
<comment type="caution">
    <text evidence="6">The sequence shown here is derived from an EMBL/GenBank/DDBJ whole genome shotgun (WGS) entry which is preliminary data.</text>
</comment>